<keyword evidence="1" id="KW-0812">Transmembrane</keyword>
<evidence type="ECO:0000313" key="2">
    <source>
        <dbReference type="EMBL" id="KAH0550106.1"/>
    </source>
</evidence>
<dbReference type="EMBL" id="JAHXZJ010001864">
    <property type="protein sequence ID" value="KAH0550106.1"/>
    <property type="molecule type" value="Genomic_DNA"/>
</dbReference>
<sequence length="90" mass="10603">MAKFQLIIIIELLLLVILILLTMGYFVIAKYAKTCRPESYVCNSDDDCCNDLDCKYKCRKDNACCQEFDCKRKENLWWFSSSTCVPKVYY</sequence>
<feature type="transmembrane region" description="Helical" evidence="1">
    <location>
        <begin position="6"/>
        <end position="28"/>
    </location>
</feature>
<keyword evidence="3" id="KW-1185">Reference proteome</keyword>
<dbReference type="Proteomes" id="UP000826195">
    <property type="component" value="Unassembled WGS sequence"/>
</dbReference>
<name>A0AAV7IEF2_COTGL</name>
<evidence type="ECO:0000256" key="1">
    <source>
        <dbReference type="SAM" id="Phobius"/>
    </source>
</evidence>
<dbReference type="AlphaFoldDB" id="A0AAV7IEF2"/>
<accession>A0AAV7IEF2</accession>
<protein>
    <submittedName>
        <fullName evidence="2">Uncharacterized protein</fullName>
    </submittedName>
</protein>
<gene>
    <name evidence="2" type="ORF">KQX54_017429</name>
</gene>
<reference evidence="2 3" key="1">
    <citation type="journal article" date="2021" name="J. Hered.">
        <title>A chromosome-level genome assembly of the parasitoid wasp, Cotesia glomerata (Hymenoptera: Braconidae).</title>
        <authorList>
            <person name="Pinto B.J."/>
            <person name="Weis J.J."/>
            <person name="Gamble T."/>
            <person name="Ode P.J."/>
            <person name="Paul R."/>
            <person name="Zaspel J.M."/>
        </authorList>
    </citation>
    <scope>NUCLEOTIDE SEQUENCE [LARGE SCALE GENOMIC DNA]</scope>
    <source>
        <strain evidence="2">CgM1</strain>
    </source>
</reference>
<proteinExistence type="predicted"/>
<comment type="caution">
    <text evidence="2">The sequence shown here is derived from an EMBL/GenBank/DDBJ whole genome shotgun (WGS) entry which is preliminary data.</text>
</comment>
<organism evidence="2 3">
    <name type="scientific">Cotesia glomerata</name>
    <name type="common">Lepidopteran parasitic wasp</name>
    <name type="synonym">Apanteles glomeratus</name>
    <dbReference type="NCBI Taxonomy" id="32391"/>
    <lineage>
        <taxon>Eukaryota</taxon>
        <taxon>Metazoa</taxon>
        <taxon>Ecdysozoa</taxon>
        <taxon>Arthropoda</taxon>
        <taxon>Hexapoda</taxon>
        <taxon>Insecta</taxon>
        <taxon>Pterygota</taxon>
        <taxon>Neoptera</taxon>
        <taxon>Endopterygota</taxon>
        <taxon>Hymenoptera</taxon>
        <taxon>Apocrita</taxon>
        <taxon>Ichneumonoidea</taxon>
        <taxon>Braconidae</taxon>
        <taxon>Microgastrinae</taxon>
        <taxon>Cotesia</taxon>
    </lineage>
</organism>
<evidence type="ECO:0000313" key="3">
    <source>
        <dbReference type="Proteomes" id="UP000826195"/>
    </source>
</evidence>
<keyword evidence="1" id="KW-0472">Membrane</keyword>
<keyword evidence="1" id="KW-1133">Transmembrane helix</keyword>